<evidence type="ECO:0000313" key="2">
    <source>
        <dbReference type="Proteomes" id="UP000050342"/>
    </source>
</evidence>
<evidence type="ECO:0000313" key="1">
    <source>
        <dbReference type="EMBL" id="KQB51528.1"/>
    </source>
</evidence>
<organism evidence="1 2">
    <name type="scientific">Pseudomonas endophytica</name>
    <dbReference type="NCBI Taxonomy" id="1563157"/>
    <lineage>
        <taxon>Bacteria</taxon>
        <taxon>Pseudomonadati</taxon>
        <taxon>Pseudomonadota</taxon>
        <taxon>Gammaproteobacteria</taxon>
        <taxon>Pseudomonadales</taxon>
        <taxon>Pseudomonadaceae</taxon>
        <taxon>Pseudomonas</taxon>
    </lineage>
</organism>
<dbReference type="RefSeq" id="WP_055104968.1">
    <property type="nucleotide sequence ID" value="NZ_LLWH01000236.1"/>
</dbReference>
<dbReference type="Proteomes" id="UP000050342">
    <property type="component" value="Unassembled WGS sequence"/>
</dbReference>
<gene>
    <name evidence="1" type="ORF">AQS70_17870</name>
</gene>
<reference evidence="1 2" key="1">
    <citation type="submission" date="2015-10" db="EMBL/GenBank/DDBJ databases">
        <title>Pseudomonas helleri sp. nov. and Pseudomonas weihenstephanensis sp. nov., isolated from raw cows milk.</title>
        <authorList>
            <person name="Von Neubeck M."/>
            <person name="Huptas C."/>
            <person name="Wenning M."/>
            <person name="Scherer S."/>
        </authorList>
    </citation>
    <scope>NUCLEOTIDE SEQUENCE [LARGE SCALE GENOMIC DNA]</scope>
    <source>
        <strain evidence="1 2">BSTT44</strain>
    </source>
</reference>
<protein>
    <submittedName>
        <fullName evidence="1">Uncharacterized protein</fullName>
    </submittedName>
</protein>
<comment type="caution">
    <text evidence="1">The sequence shown here is derived from an EMBL/GenBank/DDBJ whole genome shotgun (WGS) entry which is preliminary data.</text>
</comment>
<dbReference type="EMBL" id="LLWH01000236">
    <property type="protein sequence ID" value="KQB51528.1"/>
    <property type="molecule type" value="Genomic_DNA"/>
</dbReference>
<sequence length="101" mass="10939">MSYSLFADDLPALEPSLPSIAPSESGLCMPELGRLSTLRDALLLLKVPLANSCGLRGLVERQLLSNDVHERVLGRLTADKLGTAQALRSLSDSSVRKRRPL</sequence>
<accession>A0A0Q0YRB5</accession>
<dbReference type="OrthoDB" id="7025878at2"/>
<keyword evidence="2" id="KW-1185">Reference proteome</keyword>
<proteinExistence type="predicted"/>
<dbReference type="AlphaFoldDB" id="A0A0Q0YRB5"/>
<dbReference type="STRING" id="1563157.AQS70_17870"/>
<name>A0A0Q0YRB5_9PSED</name>